<dbReference type="Proteomes" id="UP001162162">
    <property type="component" value="Unassembled WGS sequence"/>
</dbReference>
<dbReference type="EMBL" id="JAPWTK010000854">
    <property type="protein sequence ID" value="KAJ8935641.1"/>
    <property type="molecule type" value="Genomic_DNA"/>
</dbReference>
<name>A0AAV8XAZ1_9CUCU</name>
<evidence type="ECO:0000313" key="2">
    <source>
        <dbReference type="Proteomes" id="UP001162162"/>
    </source>
</evidence>
<evidence type="ECO:0000313" key="1">
    <source>
        <dbReference type="EMBL" id="KAJ8935641.1"/>
    </source>
</evidence>
<proteinExistence type="predicted"/>
<protein>
    <submittedName>
        <fullName evidence="1">Uncharacterized protein</fullName>
    </submittedName>
</protein>
<gene>
    <name evidence="1" type="ORF">NQ318_010549</name>
</gene>
<dbReference type="AlphaFoldDB" id="A0AAV8XAZ1"/>
<comment type="caution">
    <text evidence="1">The sequence shown here is derived from an EMBL/GenBank/DDBJ whole genome shotgun (WGS) entry which is preliminary data.</text>
</comment>
<organism evidence="1 2">
    <name type="scientific">Aromia moschata</name>
    <dbReference type="NCBI Taxonomy" id="1265417"/>
    <lineage>
        <taxon>Eukaryota</taxon>
        <taxon>Metazoa</taxon>
        <taxon>Ecdysozoa</taxon>
        <taxon>Arthropoda</taxon>
        <taxon>Hexapoda</taxon>
        <taxon>Insecta</taxon>
        <taxon>Pterygota</taxon>
        <taxon>Neoptera</taxon>
        <taxon>Endopterygota</taxon>
        <taxon>Coleoptera</taxon>
        <taxon>Polyphaga</taxon>
        <taxon>Cucujiformia</taxon>
        <taxon>Chrysomeloidea</taxon>
        <taxon>Cerambycidae</taxon>
        <taxon>Cerambycinae</taxon>
        <taxon>Callichromatini</taxon>
        <taxon>Aromia</taxon>
    </lineage>
</organism>
<sequence length="121" mass="13636">MDRKMLIPATLRDRWSNRRMWPHIGALKSDDATDDHIAALRYSRHQCADEIDALSDGSPAVGRQTLTEDLSGTQQTTSNVFLAMRTMSPYCAVRSDLWNVPASHLMNISLHISRLFIPGIK</sequence>
<reference evidence="1" key="1">
    <citation type="journal article" date="2023" name="Insect Mol. Biol.">
        <title>Genome sequencing provides insights into the evolution of gene families encoding plant cell wall-degrading enzymes in longhorned beetles.</title>
        <authorList>
            <person name="Shin N.R."/>
            <person name="Okamura Y."/>
            <person name="Kirsch R."/>
            <person name="Pauchet Y."/>
        </authorList>
    </citation>
    <scope>NUCLEOTIDE SEQUENCE</scope>
    <source>
        <strain evidence="1">AMC_N1</strain>
    </source>
</reference>
<keyword evidence="2" id="KW-1185">Reference proteome</keyword>
<accession>A0AAV8XAZ1</accession>